<evidence type="ECO:0000256" key="3">
    <source>
        <dbReference type="ARBA" id="ARBA00011738"/>
    </source>
</evidence>
<keyword evidence="5" id="KW-0808">Transferase</keyword>
<evidence type="ECO:0000256" key="14">
    <source>
        <dbReference type="RuleBase" id="RU004504"/>
    </source>
</evidence>
<evidence type="ECO:0000256" key="11">
    <source>
        <dbReference type="ARBA" id="ARBA00039054"/>
    </source>
</evidence>
<name>A0ABV3Y6M6_9ACTN</name>
<dbReference type="InterPro" id="IPR020578">
    <property type="entry name" value="Aminotrans_V_PyrdxlP_BS"/>
</dbReference>
<proteinExistence type="inferred from homology"/>
<evidence type="ECO:0000256" key="8">
    <source>
        <dbReference type="ARBA" id="ARBA00023004"/>
    </source>
</evidence>
<evidence type="ECO:0000256" key="4">
    <source>
        <dbReference type="ARBA" id="ARBA00022490"/>
    </source>
</evidence>
<evidence type="ECO:0000256" key="10">
    <source>
        <dbReference type="ARBA" id="ARBA00037407"/>
    </source>
</evidence>
<accession>A0ABV3Y6M6</accession>
<dbReference type="InterPro" id="IPR015424">
    <property type="entry name" value="PyrdxlP-dep_Trfase"/>
</dbReference>
<feature type="non-terminal residue" evidence="16">
    <location>
        <position position="1"/>
    </location>
</feature>
<comment type="cofactor">
    <cofactor evidence="1 14">
        <name>pyridoxal 5'-phosphate</name>
        <dbReference type="ChEBI" id="CHEBI:597326"/>
    </cofactor>
</comment>
<comment type="function">
    <text evidence="10">Catalyzes the decomposition of L-selenocysteine to L-alanine and elemental selenium.</text>
</comment>
<keyword evidence="7" id="KW-0663">Pyridoxal phosphate</keyword>
<dbReference type="EC" id="4.4.1.16" evidence="11"/>
<keyword evidence="16" id="KW-0032">Aminotransferase</keyword>
<evidence type="ECO:0000256" key="13">
    <source>
        <dbReference type="RuleBase" id="RU004075"/>
    </source>
</evidence>
<dbReference type="GO" id="GO:0008483">
    <property type="term" value="F:transaminase activity"/>
    <property type="evidence" value="ECO:0007669"/>
    <property type="project" value="UniProtKB-KW"/>
</dbReference>
<comment type="subcellular location">
    <subcellularLocation>
        <location evidence="2">Cytoplasm</location>
        <location evidence="2">Cytosol</location>
    </subcellularLocation>
</comment>
<protein>
    <recommendedName>
        <fullName evidence="12">Selenocysteine lyase</fullName>
        <ecNumber evidence="11">4.4.1.16</ecNumber>
    </recommendedName>
</protein>
<evidence type="ECO:0000256" key="5">
    <source>
        <dbReference type="ARBA" id="ARBA00022679"/>
    </source>
</evidence>
<dbReference type="Proteomes" id="UP001560267">
    <property type="component" value="Unassembled WGS sequence"/>
</dbReference>
<evidence type="ECO:0000313" key="17">
    <source>
        <dbReference type="Proteomes" id="UP001560267"/>
    </source>
</evidence>
<keyword evidence="17" id="KW-1185">Reference proteome</keyword>
<keyword evidence="8" id="KW-0408">Iron</keyword>
<evidence type="ECO:0000256" key="1">
    <source>
        <dbReference type="ARBA" id="ARBA00001933"/>
    </source>
</evidence>
<comment type="similarity">
    <text evidence="13">Belongs to the class-V pyridoxal-phosphate-dependent aminotransferase family.</text>
</comment>
<reference evidence="16 17" key="1">
    <citation type="submission" date="2024-07" db="EMBL/GenBank/DDBJ databases">
        <title>Draft Genome Sequence of Ferrimicrobium acidiphilum Strain YE2023, Isolated from a Pulp of Bioleach Reactor.</title>
        <authorList>
            <person name="Elkina Y.A."/>
            <person name="Bulaeva A.G."/>
            <person name="Beletsky A.V."/>
            <person name="Mardanov A.V."/>
        </authorList>
    </citation>
    <scope>NUCLEOTIDE SEQUENCE [LARGE SCALE GENOMIC DNA]</scope>
    <source>
        <strain evidence="16 17">YE2023</strain>
    </source>
</reference>
<evidence type="ECO:0000313" key="16">
    <source>
        <dbReference type="EMBL" id="MEX6431223.1"/>
    </source>
</evidence>
<evidence type="ECO:0000256" key="9">
    <source>
        <dbReference type="ARBA" id="ARBA00023014"/>
    </source>
</evidence>
<feature type="non-terminal residue" evidence="16">
    <location>
        <position position="85"/>
    </location>
</feature>
<evidence type="ECO:0000259" key="15">
    <source>
        <dbReference type="Pfam" id="PF00266"/>
    </source>
</evidence>
<keyword evidence="4" id="KW-0963">Cytoplasm</keyword>
<dbReference type="InterPro" id="IPR000192">
    <property type="entry name" value="Aminotrans_V_dom"/>
</dbReference>
<evidence type="ECO:0000256" key="7">
    <source>
        <dbReference type="ARBA" id="ARBA00022898"/>
    </source>
</evidence>
<dbReference type="SUPFAM" id="SSF53383">
    <property type="entry name" value="PLP-dependent transferases"/>
    <property type="match status" value="1"/>
</dbReference>
<dbReference type="PANTHER" id="PTHR11601">
    <property type="entry name" value="CYSTEINE DESULFURYLASE FAMILY MEMBER"/>
    <property type="match status" value="1"/>
</dbReference>
<keyword evidence="9" id="KW-0411">Iron-sulfur</keyword>
<gene>
    <name evidence="16" type="ORF">AB6A68_15595</name>
</gene>
<evidence type="ECO:0000256" key="12">
    <source>
        <dbReference type="ARBA" id="ARBA00040554"/>
    </source>
</evidence>
<feature type="domain" description="Aminotransferase class V" evidence="15">
    <location>
        <begin position="3"/>
        <end position="81"/>
    </location>
</feature>
<keyword evidence="6" id="KW-0479">Metal-binding</keyword>
<dbReference type="PANTHER" id="PTHR11601:SF62">
    <property type="entry name" value="SELENOCYSTEINE LYASE"/>
    <property type="match status" value="1"/>
</dbReference>
<dbReference type="Gene3D" id="3.40.640.10">
    <property type="entry name" value="Type I PLP-dependent aspartate aminotransferase-like (Major domain)"/>
    <property type="match status" value="1"/>
</dbReference>
<evidence type="ECO:0000256" key="6">
    <source>
        <dbReference type="ARBA" id="ARBA00022723"/>
    </source>
</evidence>
<dbReference type="PROSITE" id="PS00595">
    <property type="entry name" value="AA_TRANSFER_CLASS_5"/>
    <property type="match status" value="1"/>
</dbReference>
<dbReference type="Pfam" id="PF00266">
    <property type="entry name" value="Aminotran_5"/>
    <property type="match status" value="1"/>
</dbReference>
<dbReference type="RefSeq" id="WP_369085171.1">
    <property type="nucleotide sequence ID" value="NZ_JBFSHR010000446.1"/>
</dbReference>
<evidence type="ECO:0000256" key="2">
    <source>
        <dbReference type="ARBA" id="ARBA00004514"/>
    </source>
</evidence>
<sequence length="85" mass="8472">MLAQNETGAVMPVAALATAARAHGAIVHTDAAQAVGKIPVSVNDLGVDLLSIAGHKCYGPKGIGALYVRRGTPLSPLVVGASQEG</sequence>
<comment type="caution">
    <text evidence="16">The sequence shown here is derived from an EMBL/GenBank/DDBJ whole genome shotgun (WGS) entry which is preliminary data.</text>
</comment>
<dbReference type="EMBL" id="JBFSHR010000446">
    <property type="protein sequence ID" value="MEX6431223.1"/>
    <property type="molecule type" value="Genomic_DNA"/>
</dbReference>
<comment type="subunit">
    <text evidence="3">Homodimer.</text>
</comment>
<organism evidence="16 17">
    <name type="scientific">Ferrimicrobium acidiphilum</name>
    <dbReference type="NCBI Taxonomy" id="121039"/>
    <lineage>
        <taxon>Bacteria</taxon>
        <taxon>Bacillati</taxon>
        <taxon>Actinomycetota</taxon>
        <taxon>Acidimicrobiia</taxon>
        <taxon>Acidimicrobiales</taxon>
        <taxon>Acidimicrobiaceae</taxon>
        <taxon>Ferrimicrobium</taxon>
    </lineage>
</organism>
<dbReference type="InterPro" id="IPR015421">
    <property type="entry name" value="PyrdxlP-dep_Trfase_major"/>
</dbReference>